<dbReference type="GO" id="GO:1904257">
    <property type="term" value="P:zinc ion import into Golgi lumen"/>
    <property type="evidence" value="ECO:0007669"/>
    <property type="project" value="TreeGrafter"/>
</dbReference>
<feature type="transmembrane region" description="Helical" evidence="14">
    <location>
        <begin position="144"/>
        <end position="161"/>
    </location>
</feature>
<feature type="domain" description="Cation efflux protein transmembrane" evidence="15">
    <location>
        <begin position="40"/>
        <end position="258"/>
    </location>
</feature>
<dbReference type="Proteomes" id="UP000694867">
    <property type="component" value="Unplaced"/>
</dbReference>
<dbReference type="PANTHER" id="PTHR45755">
    <property type="match status" value="1"/>
</dbReference>
<dbReference type="NCBIfam" id="TIGR01297">
    <property type="entry name" value="CDF"/>
    <property type="match status" value="1"/>
</dbReference>
<keyword evidence="7" id="KW-0864">Zinc transport</keyword>
<keyword evidence="16" id="KW-1185">Reference proteome</keyword>
<evidence type="ECO:0000256" key="5">
    <source>
        <dbReference type="ARBA" id="ARBA00022448"/>
    </source>
</evidence>
<comment type="function">
    <text evidence="12">Zinc ion transporter mediating zinc entry from the cytosol into the lumen of organelles along the secretory pathway. By contributing to zinc ion homeostasis within the early secretory pathway, regulates the activation and folding of enzymes like alkaline phosphatases.</text>
</comment>
<gene>
    <name evidence="17" type="primary">LOC100900747</name>
</gene>
<evidence type="ECO:0000256" key="13">
    <source>
        <dbReference type="SAM" id="MobiDB-lite"/>
    </source>
</evidence>
<evidence type="ECO:0000256" key="14">
    <source>
        <dbReference type="SAM" id="Phobius"/>
    </source>
</evidence>
<feature type="transmembrane region" description="Helical" evidence="14">
    <location>
        <begin position="40"/>
        <end position="60"/>
    </location>
</feature>
<feature type="transmembrane region" description="Helical" evidence="14">
    <location>
        <begin position="227"/>
        <end position="250"/>
    </location>
</feature>
<feature type="transmembrane region" description="Helical" evidence="14">
    <location>
        <begin position="102"/>
        <end position="124"/>
    </location>
</feature>
<keyword evidence="8 14" id="KW-1133">Transmembrane helix</keyword>
<dbReference type="GO" id="GO:0005794">
    <property type="term" value="C:Golgi apparatus"/>
    <property type="evidence" value="ECO:0007669"/>
    <property type="project" value="UniProtKB-SubCell"/>
</dbReference>
<evidence type="ECO:0000256" key="10">
    <source>
        <dbReference type="ARBA" id="ARBA00023136"/>
    </source>
</evidence>
<evidence type="ECO:0000256" key="4">
    <source>
        <dbReference type="ARBA" id="ARBA00011182"/>
    </source>
</evidence>
<evidence type="ECO:0000259" key="15">
    <source>
        <dbReference type="Pfam" id="PF01545"/>
    </source>
</evidence>
<dbReference type="CTD" id="41342"/>
<feature type="compositionally biased region" description="Basic residues" evidence="13">
    <location>
        <begin position="176"/>
        <end position="185"/>
    </location>
</feature>
<evidence type="ECO:0000256" key="7">
    <source>
        <dbReference type="ARBA" id="ARBA00022906"/>
    </source>
</evidence>
<comment type="catalytic activity">
    <reaction evidence="11">
        <text>Zn(2+)(in) = Zn(2+)(out)</text>
        <dbReference type="Rhea" id="RHEA:29351"/>
        <dbReference type="ChEBI" id="CHEBI:29105"/>
    </reaction>
</comment>
<dbReference type="InterPro" id="IPR002524">
    <property type="entry name" value="Cation_efflux"/>
</dbReference>
<accession>A0AAJ7L5J2</accession>
<dbReference type="GO" id="GO:0006882">
    <property type="term" value="P:intracellular zinc ion homeostasis"/>
    <property type="evidence" value="ECO:0007669"/>
    <property type="project" value="InterPro"/>
</dbReference>
<dbReference type="GO" id="GO:0031410">
    <property type="term" value="C:cytoplasmic vesicle"/>
    <property type="evidence" value="ECO:0007669"/>
    <property type="project" value="TreeGrafter"/>
</dbReference>
<evidence type="ECO:0000313" key="17">
    <source>
        <dbReference type="RefSeq" id="XP_018496455.1"/>
    </source>
</evidence>
<keyword evidence="10 14" id="KW-0472">Membrane</keyword>
<dbReference type="GeneID" id="100900747"/>
<comment type="similarity">
    <text evidence="3">Belongs to the cation diffusion facilitator (CDF) transporter (TC 2.A.4) family. SLC30A subfamily.</text>
</comment>
<protein>
    <submittedName>
        <fullName evidence="17">Zinc transporter 7</fullName>
    </submittedName>
</protein>
<keyword evidence="9" id="KW-0406">Ion transport</keyword>
<dbReference type="InterPro" id="IPR045316">
    <property type="entry name" value="Msc2-like"/>
</dbReference>
<evidence type="ECO:0000256" key="1">
    <source>
        <dbReference type="ARBA" id="ARBA00004141"/>
    </source>
</evidence>
<comment type="subcellular location">
    <subcellularLocation>
        <location evidence="2">Golgi apparatus</location>
        <location evidence="2">trans-Golgi network</location>
    </subcellularLocation>
    <subcellularLocation>
        <location evidence="1">Membrane</location>
        <topology evidence="1">Multi-pass membrane protein</topology>
    </subcellularLocation>
</comment>
<name>A0AAJ7L5J2_9ACAR</name>
<dbReference type="SUPFAM" id="SSF161111">
    <property type="entry name" value="Cation efflux protein transmembrane domain-like"/>
    <property type="match status" value="1"/>
</dbReference>
<evidence type="ECO:0000256" key="12">
    <source>
        <dbReference type="ARBA" id="ARBA00046010"/>
    </source>
</evidence>
<reference evidence="17" key="1">
    <citation type="submission" date="2025-08" db="UniProtKB">
        <authorList>
            <consortium name="RefSeq"/>
        </authorList>
    </citation>
    <scope>IDENTIFICATION</scope>
</reference>
<evidence type="ECO:0000256" key="2">
    <source>
        <dbReference type="ARBA" id="ARBA00004601"/>
    </source>
</evidence>
<evidence type="ECO:0000256" key="6">
    <source>
        <dbReference type="ARBA" id="ARBA00022692"/>
    </source>
</evidence>
<dbReference type="PANTHER" id="PTHR45755:SF4">
    <property type="entry name" value="ZINC TRANSPORTER 7"/>
    <property type="match status" value="1"/>
</dbReference>
<dbReference type="AlphaFoldDB" id="A0AAJ7L5J2"/>
<proteinExistence type="inferred from homology"/>
<dbReference type="InterPro" id="IPR027469">
    <property type="entry name" value="Cation_efflux_TMD_sf"/>
</dbReference>
<dbReference type="GO" id="GO:0016020">
    <property type="term" value="C:membrane"/>
    <property type="evidence" value="ECO:0007669"/>
    <property type="project" value="UniProtKB-SubCell"/>
</dbReference>
<dbReference type="Gene3D" id="1.20.1510.10">
    <property type="entry name" value="Cation efflux protein transmembrane domain"/>
    <property type="match status" value="1"/>
</dbReference>
<feature type="region of interest" description="Disordered" evidence="13">
    <location>
        <begin position="168"/>
        <end position="188"/>
    </location>
</feature>
<evidence type="ECO:0000256" key="9">
    <source>
        <dbReference type="ARBA" id="ARBA00023065"/>
    </source>
</evidence>
<evidence type="ECO:0000256" key="11">
    <source>
        <dbReference type="ARBA" id="ARBA00034634"/>
    </source>
</evidence>
<dbReference type="RefSeq" id="XP_018496455.1">
    <property type="nucleotide sequence ID" value="XM_018640939.1"/>
</dbReference>
<keyword evidence="7" id="KW-0862">Zinc</keyword>
<evidence type="ECO:0000256" key="3">
    <source>
        <dbReference type="ARBA" id="ARBA00008873"/>
    </source>
</evidence>
<keyword evidence="6 14" id="KW-0812">Transmembrane</keyword>
<comment type="subunit">
    <text evidence="4">Homooligomer.</text>
</comment>
<feature type="transmembrane region" description="Helical" evidence="14">
    <location>
        <begin position="72"/>
        <end position="90"/>
    </location>
</feature>
<dbReference type="KEGG" id="goe:100900747"/>
<evidence type="ECO:0000313" key="16">
    <source>
        <dbReference type="Proteomes" id="UP000694867"/>
    </source>
</evidence>
<keyword evidence="5" id="KW-0813">Transport</keyword>
<dbReference type="Pfam" id="PF01545">
    <property type="entry name" value="Cation_efflux"/>
    <property type="match status" value="1"/>
</dbReference>
<evidence type="ECO:0000256" key="8">
    <source>
        <dbReference type="ARBA" id="ARBA00022989"/>
    </source>
</evidence>
<organism evidence="16 17">
    <name type="scientific">Galendromus occidentalis</name>
    <name type="common">western predatory mite</name>
    <dbReference type="NCBI Taxonomy" id="34638"/>
    <lineage>
        <taxon>Eukaryota</taxon>
        <taxon>Metazoa</taxon>
        <taxon>Ecdysozoa</taxon>
        <taxon>Arthropoda</taxon>
        <taxon>Chelicerata</taxon>
        <taxon>Arachnida</taxon>
        <taxon>Acari</taxon>
        <taxon>Parasitiformes</taxon>
        <taxon>Mesostigmata</taxon>
        <taxon>Gamasina</taxon>
        <taxon>Phytoseioidea</taxon>
        <taxon>Phytoseiidae</taxon>
        <taxon>Typhlodrominae</taxon>
        <taxon>Galendromus</taxon>
    </lineage>
</organism>
<feature type="transmembrane region" description="Helical" evidence="14">
    <location>
        <begin position="195"/>
        <end position="221"/>
    </location>
</feature>
<sequence>MLPIHIDDKEYKFRSAPGRLREWLLHWLRVIISDQGTRNLFLFLCLNLGFAFVELIYGVWTNSLGLISDSFHMFFDCSALVTGLVASIIMKWRPNERFTYGYVRAEVMAGFVNGLCLVFVAFYILSESVERLIEPPEVKHDRLFLVSVAGLIVNLVGIFALNHGGHGHSHDGGGHNHSHGGHGHSHGGSPKGENILLSMGVLLHIIADTMGSVGVIVSAILMQQFGWMIADPICSMFIALLILISVYPLLKESVSVLMQRVPHTLDNQLQSCFQRVASLDGVYSVQDKHFWTLCSGVYIGNLKLEVARRADLNAILLHTHAIFKQIGVDKLFVQTEYAAM</sequence>
<dbReference type="GO" id="GO:0005385">
    <property type="term" value="F:zinc ion transmembrane transporter activity"/>
    <property type="evidence" value="ECO:0007669"/>
    <property type="project" value="InterPro"/>
</dbReference>
<dbReference type="FunFam" id="1.20.1510.10:FF:000014">
    <property type="entry name" value="Cation efflux protein/ zinc transporter"/>
    <property type="match status" value="1"/>
</dbReference>
<dbReference type="InterPro" id="IPR058533">
    <property type="entry name" value="Cation_efflux_TM"/>
</dbReference>